<reference evidence="8" key="1">
    <citation type="submission" date="2016-11" db="EMBL/GenBank/DDBJ databases">
        <authorList>
            <person name="Varghese N."/>
            <person name="Submissions S."/>
        </authorList>
    </citation>
    <scope>NUCLEOTIDE SEQUENCE [LARGE SCALE GENOMIC DNA]</scope>
    <source>
        <strain evidence="8">DSM 18095</strain>
    </source>
</reference>
<dbReference type="GO" id="GO:0030170">
    <property type="term" value="F:pyridoxal phosphate binding"/>
    <property type="evidence" value="ECO:0007669"/>
    <property type="project" value="InterPro"/>
</dbReference>
<dbReference type="GeneID" id="90993599"/>
<proteinExistence type="inferred from homology"/>
<keyword evidence="4 7" id="KW-0238">DNA-binding</keyword>
<gene>
    <name evidence="7" type="ORF">SAMN02745784_02524</name>
</gene>
<dbReference type="SUPFAM" id="SSF53383">
    <property type="entry name" value="PLP-dependent transferases"/>
    <property type="match status" value="1"/>
</dbReference>
<dbReference type="InterPro" id="IPR015421">
    <property type="entry name" value="PyrdxlP-dep_Trfase_major"/>
</dbReference>
<evidence type="ECO:0000256" key="4">
    <source>
        <dbReference type="ARBA" id="ARBA00023125"/>
    </source>
</evidence>
<keyword evidence="2" id="KW-0663">Pyridoxal phosphate</keyword>
<keyword evidence="3" id="KW-0805">Transcription regulation</keyword>
<keyword evidence="7" id="KW-0808">Transferase</keyword>
<keyword evidence="8" id="KW-1185">Reference proteome</keyword>
<dbReference type="EMBL" id="FQTY01000015">
    <property type="protein sequence ID" value="SHF00972.1"/>
    <property type="molecule type" value="Genomic_DNA"/>
</dbReference>
<dbReference type="InterPro" id="IPR000524">
    <property type="entry name" value="Tscrpt_reg_HTH_GntR"/>
</dbReference>
<dbReference type="Gene3D" id="1.10.10.10">
    <property type="entry name" value="Winged helix-like DNA-binding domain superfamily/Winged helix DNA-binding domain"/>
    <property type="match status" value="1"/>
</dbReference>
<sequence>MNKFILNKDIDTPLYIQLYENFKILIEENKFEKEKLPSIRSLAKSLGVNNVTVVSAYKLLEKEGYVYSIKGSGTYIKKSPICEDMPYLEEGTMELMVSGILPISKDSINFASMSPTPDLFPIETFKQALVEVLDRDGGQAFLYPEITGYEPLRESISKLLIENYNTRVDKDEILITSGGQQGLDIISKTLINPGDCIFVENPTYSGALAVFKSRGAKIVGIPMNEDGIDTELLKAYSKRYRPKFLYLMTNYQSPTTYSYSDNKKKELISLSKENDFYIIEDDFLTDLSFSDNDKNSILKSMDKFNQTIFIKSFSKIFMPGVRMGFITLPNKLFKEIIKAKHTTDVSSSGYLQRAFDLYLRKGYWKSHIEKIKKVYSEKYNIMTKELDKLNNYGISYVKPNGGLSIWLKLPKEIDSVELYNQCAENSLAIVPGKVFFVDESIYSNYIRLSFGAVDDNDIVEGLRILENIISRPFKNKNNNYLPFI</sequence>
<dbReference type="STRING" id="1123404.SAMN02745784_02524"/>
<evidence type="ECO:0000313" key="7">
    <source>
        <dbReference type="EMBL" id="SHF00972.1"/>
    </source>
</evidence>
<dbReference type="GO" id="GO:0008483">
    <property type="term" value="F:transaminase activity"/>
    <property type="evidence" value="ECO:0007669"/>
    <property type="project" value="UniProtKB-KW"/>
</dbReference>
<dbReference type="Proteomes" id="UP000184114">
    <property type="component" value="Unassembled WGS sequence"/>
</dbReference>
<evidence type="ECO:0000256" key="5">
    <source>
        <dbReference type="ARBA" id="ARBA00023163"/>
    </source>
</evidence>
<dbReference type="GO" id="GO:0003700">
    <property type="term" value="F:DNA-binding transcription factor activity"/>
    <property type="evidence" value="ECO:0007669"/>
    <property type="project" value="InterPro"/>
</dbReference>
<evidence type="ECO:0000259" key="6">
    <source>
        <dbReference type="PROSITE" id="PS50949"/>
    </source>
</evidence>
<dbReference type="Pfam" id="PF00155">
    <property type="entry name" value="Aminotran_1_2"/>
    <property type="match status" value="1"/>
</dbReference>
<name>A0A1M4Y691_9FIRM</name>
<keyword evidence="7" id="KW-0032">Aminotransferase</keyword>
<dbReference type="PANTHER" id="PTHR46577">
    <property type="entry name" value="HTH-TYPE TRANSCRIPTIONAL REGULATORY PROTEIN GABR"/>
    <property type="match status" value="1"/>
</dbReference>
<dbReference type="Pfam" id="PF00392">
    <property type="entry name" value="GntR"/>
    <property type="match status" value="1"/>
</dbReference>
<dbReference type="CDD" id="cd00609">
    <property type="entry name" value="AAT_like"/>
    <property type="match status" value="1"/>
</dbReference>
<evidence type="ECO:0000256" key="2">
    <source>
        <dbReference type="ARBA" id="ARBA00022898"/>
    </source>
</evidence>
<dbReference type="Gene3D" id="3.90.1150.10">
    <property type="entry name" value="Aspartate Aminotransferase, domain 1"/>
    <property type="match status" value="1"/>
</dbReference>
<dbReference type="InterPro" id="IPR051446">
    <property type="entry name" value="HTH_trans_reg/aminotransferase"/>
</dbReference>
<dbReference type="SMART" id="SM00345">
    <property type="entry name" value="HTH_GNTR"/>
    <property type="match status" value="1"/>
</dbReference>
<dbReference type="PROSITE" id="PS50949">
    <property type="entry name" value="HTH_GNTR"/>
    <property type="match status" value="1"/>
</dbReference>
<comment type="similarity">
    <text evidence="1">In the C-terminal section; belongs to the class-I pyridoxal-phosphate-dependent aminotransferase family.</text>
</comment>
<dbReference type="Gene3D" id="3.40.640.10">
    <property type="entry name" value="Type I PLP-dependent aspartate aminotransferase-like (Major domain)"/>
    <property type="match status" value="1"/>
</dbReference>
<dbReference type="InterPro" id="IPR015424">
    <property type="entry name" value="PyrdxlP-dep_Trfase"/>
</dbReference>
<dbReference type="InterPro" id="IPR036388">
    <property type="entry name" value="WH-like_DNA-bd_sf"/>
</dbReference>
<dbReference type="AlphaFoldDB" id="A0A1M4Y691"/>
<dbReference type="InterPro" id="IPR004839">
    <property type="entry name" value="Aminotransferase_I/II_large"/>
</dbReference>
<dbReference type="SUPFAM" id="SSF46785">
    <property type="entry name" value="Winged helix' DNA-binding domain"/>
    <property type="match status" value="1"/>
</dbReference>
<accession>A0A1M4Y691</accession>
<dbReference type="RefSeq" id="WP_072976812.1">
    <property type="nucleotide sequence ID" value="NZ_FQTY01000015.1"/>
</dbReference>
<evidence type="ECO:0000313" key="8">
    <source>
        <dbReference type="Proteomes" id="UP000184114"/>
    </source>
</evidence>
<dbReference type="PANTHER" id="PTHR46577:SF1">
    <property type="entry name" value="HTH-TYPE TRANSCRIPTIONAL REGULATORY PROTEIN GABR"/>
    <property type="match status" value="1"/>
</dbReference>
<organism evidence="7 8">
    <name type="scientific">Tissierella praeacuta DSM 18095</name>
    <dbReference type="NCBI Taxonomy" id="1123404"/>
    <lineage>
        <taxon>Bacteria</taxon>
        <taxon>Bacillati</taxon>
        <taxon>Bacillota</taxon>
        <taxon>Tissierellia</taxon>
        <taxon>Tissierellales</taxon>
        <taxon>Tissierellaceae</taxon>
        <taxon>Tissierella</taxon>
    </lineage>
</organism>
<evidence type="ECO:0000256" key="3">
    <source>
        <dbReference type="ARBA" id="ARBA00023015"/>
    </source>
</evidence>
<dbReference type="InterPro" id="IPR015422">
    <property type="entry name" value="PyrdxlP-dep_Trfase_small"/>
</dbReference>
<dbReference type="InterPro" id="IPR036390">
    <property type="entry name" value="WH_DNA-bd_sf"/>
</dbReference>
<dbReference type="CDD" id="cd07377">
    <property type="entry name" value="WHTH_GntR"/>
    <property type="match status" value="1"/>
</dbReference>
<keyword evidence="5" id="KW-0804">Transcription</keyword>
<feature type="domain" description="HTH gntR-type" evidence="6">
    <location>
        <begin position="12"/>
        <end position="79"/>
    </location>
</feature>
<dbReference type="GO" id="GO:0003677">
    <property type="term" value="F:DNA binding"/>
    <property type="evidence" value="ECO:0007669"/>
    <property type="project" value="UniProtKB-KW"/>
</dbReference>
<evidence type="ECO:0000256" key="1">
    <source>
        <dbReference type="ARBA" id="ARBA00005384"/>
    </source>
</evidence>
<protein>
    <submittedName>
        <fullName evidence="7">DNA-binding transcriptional regulator, MocR family, contains an aminotransferase domain</fullName>
    </submittedName>
</protein>